<dbReference type="EC" id="2.4.-.-" evidence="3"/>
<sequence>MNILSVVVPSYNTEQYLSNCITTLLESGEGIEILIVNDGSTDGTGLIADRFEENYPEKVKVIHQKNLGHGGAVNTGIASASGKYIKVVDSDDWVNPEALKSVVSKLKEFTEAGQDVDMFLCDFVYDKLGESKKKIMHYRGIVPENEIVSWDEIGRFRAGKYILMHSVIYRRSVLITCELKLPEHTFYVDNIFVYMPLPYVETIYYMSICVYHYFIGRDEQSVNEKNMIRRIDQQLLVNNLMLYSTDLTKIKGRKRQKYMLHYLTIITTVSSVLLLKIGTKEAINKKKMLWRSIRKYNLWINFRMRLSLVGSVINLPGITGRKISLLVYKKAQQKVGFN</sequence>
<keyword evidence="3" id="KW-0328">Glycosyltransferase</keyword>
<dbReference type="InterPro" id="IPR029044">
    <property type="entry name" value="Nucleotide-diphossugar_trans"/>
</dbReference>
<dbReference type="PANTHER" id="PTHR22916">
    <property type="entry name" value="GLYCOSYLTRANSFERASE"/>
    <property type="match status" value="1"/>
</dbReference>
<proteinExistence type="predicted"/>
<evidence type="ECO:0000313" key="4">
    <source>
        <dbReference type="Proteomes" id="UP001158045"/>
    </source>
</evidence>
<dbReference type="EMBL" id="JARYZI010000001">
    <property type="protein sequence ID" value="MDH8677016.1"/>
    <property type="molecule type" value="Genomic_DNA"/>
</dbReference>
<dbReference type="RefSeq" id="WP_281092816.1">
    <property type="nucleotide sequence ID" value="NZ_JARYZI010000001.1"/>
</dbReference>
<accession>A0ABT6N9C0</accession>
<evidence type="ECO:0000259" key="2">
    <source>
        <dbReference type="Pfam" id="PF00535"/>
    </source>
</evidence>
<dbReference type="Gene3D" id="3.90.550.10">
    <property type="entry name" value="Spore Coat Polysaccharide Biosynthesis Protein SpsA, Chain A"/>
    <property type="match status" value="1"/>
</dbReference>
<keyword evidence="3" id="KW-0808">Transferase</keyword>
<dbReference type="Pfam" id="PF00535">
    <property type="entry name" value="Glycos_transf_2"/>
    <property type="match status" value="1"/>
</dbReference>
<feature type="transmembrane region" description="Helical" evidence="1">
    <location>
        <begin position="298"/>
        <end position="318"/>
    </location>
</feature>
<feature type="domain" description="Glycosyltransferase 2-like" evidence="2">
    <location>
        <begin position="5"/>
        <end position="111"/>
    </location>
</feature>
<protein>
    <submittedName>
        <fullName evidence="3">Glycosyltransferase family 2 protein</fullName>
        <ecNumber evidence="3">2.4.-.-</ecNumber>
    </submittedName>
</protein>
<keyword evidence="1" id="KW-1133">Transmembrane helix</keyword>
<dbReference type="CDD" id="cd00761">
    <property type="entry name" value="Glyco_tranf_GTA_type"/>
    <property type="match status" value="1"/>
</dbReference>
<reference evidence="3 4" key="1">
    <citation type="submission" date="2023-04" db="EMBL/GenBank/DDBJ databases">
        <title>Fusibacter bizertensis strain WBS, isolated from littoral bottom sediments of the Arctic seas - biochemical and genomic analysis.</title>
        <authorList>
            <person name="Brioukhanov A.L."/>
        </authorList>
    </citation>
    <scope>NUCLEOTIDE SEQUENCE [LARGE SCALE GENOMIC DNA]</scope>
    <source>
        <strain evidence="3 4">WBS</strain>
    </source>
</reference>
<keyword evidence="4" id="KW-1185">Reference proteome</keyword>
<name>A0ABT6N9C0_9FIRM</name>
<feature type="transmembrane region" description="Helical" evidence="1">
    <location>
        <begin position="258"/>
        <end position="277"/>
    </location>
</feature>
<evidence type="ECO:0000313" key="3">
    <source>
        <dbReference type="EMBL" id="MDH8677016.1"/>
    </source>
</evidence>
<keyword evidence="1" id="KW-0472">Membrane</keyword>
<comment type="caution">
    <text evidence="3">The sequence shown here is derived from an EMBL/GenBank/DDBJ whole genome shotgun (WGS) entry which is preliminary data.</text>
</comment>
<dbReference type="GO" id="GO:0016757">
    <property type="term" value="F:glycosyltransferase activity"/>
    <property type="evidence" value="ECO:0007669"/>
    <property type="project" value="UniProtKB-KW"/>
</dbReference>
<dbReference type="SUPFAM" id="SSF53448">
    <property type="entry name" value="Nucleotide-diphospho-sugar transferases"/>
    <property type="match status" value="1"/>
</dbReference>
<keyword evidence="1" id="KW-0812">Transmembrane</keyword>
<organism evidence="3 4">
    <name type="scientific">Fusibacter bizertensis</name>
    <dbReference type="NCBI Taxonomy" id="1488331"/>
    <lineage>
        <taxon>Bacteria</taxon>
        <taxon>Bacillati</taxon>
        <taxon>Bacillota</taxon>
        <taxon>Clostridia</taxon>
        <taxon>Eubacteriales</taxon>
        <taxon>Eubacteriales Family XII. Incertae Sedis</taxon>
        <taxon>Fusibacter</taxon>
    </lineage>
</organism>
<dbReference type="InterPro" id="IPR001173">
    <property type="entry name" value="Glyco_trans_2-like"/>
</dbReference>
<evidence type="ECO:0000256" key="1">
    <source>
        <dbReference type="SAM" id="Phobius"/>
    </source>
</evidence>
<gene>
    <name evidence="3" type="ORF">QE109_02590</name>
</gene>
<dbReference type="Proteomes" id="UP001158045">
    <property type="component" value="Unassembled WGS sequence"/>
</dbReference>